<dbReference type="RefSeq" id="WP_385951386.1">
    <property type="nucleotide sequence ID" value="NZ_JBHSUB010000014.1"/>
</dbReference>
<protein>
    <submittedName>
        <fullName evidence="1">Histidine-type phosphatase</fullName>
    </submittedName>
</protein>
<proteinExistence type="predicted"/>
<accession>A0ABW1VYH8</accession>
<dbReference type="Proteomes" id="UP001596230">
    <property type="component" value="Unassembled WGS sequence"/>
</dbReference>
<dbReference type="SUPFAM" id="SSF53254">
    <property type="entry name" value="Phosphoglycerate mutase-like"/>
    <property type="match status" value="1"/>
</dbReference>
<gene>
    <name evidence="1" type="ORF">ACFP9W_11985</name>
</gene>
<reference evidence="2" key="1">
    <citation type="journal article" date="2019" name="Int. J. Syst. Evol. Microbiol.">
        <title>The Global Catalogue of Microorganisms (GCM) 10K type strain sequencing project: providing services to taxonomists for standard genome sequencing and annotation.</title>
        <authorList>
            <consortium name="The Broad Institute Genomics Platform"/>
            <consortium name="The Broad Institute Genome Sequencing Center for Infectious Disease"/>
            <person name="Wu L."/>
            <person name="Ma J."/>
        </authorList>
    </citation>
    <scope>NUCLEOTIDE SEQUENCE [LARGE SCALE GENOMIC DNA]</scope>
    <source>
        <strain evidence="2">CGMCC 1.18518</strain>
    </source>
</reference>
<dbReference type="InterPro" id="IPR029033">
    <property type="entry name" value="His_PPase_superfam"/>
</dbReference>
<organism evidence="1 2">
    <name type="scientific">Tatumella terrea</name>
    <dbReference type="NCBI Taxonomy" id="419007"/>
    <lineage>
        <taxon>Bacteria</taxon>
        <taxon>Pseudomonadati</taxon>
        <taxon>Pseudomonadota</taxon>
        <taxon>Gammaproteobacteria</taxon>
        <taxon>Enterobacterales</taxon>
        <taxon>Erwiniaceae</taxon>
        <taxon>Tatumella</taxon>
    </lineage>
</organism>
<keyword evidence="2" id="KW-1185">Reference proteome</keyword>
<dbReference type="Gene3D" id="3.40.50.1240">
    <property type="entry name" value="Phosphoglycerate mutase-like"/>
    <property type="match status" value="1"/>
</dbReference>
<evidence type="ECO:0000313" key="2">
    <source>
        <dbReference type="Proteomes" id="UP001596230"/>
    </source>
</evidence>
<comment type="caution">
    <text evidence="1">The sequence shown here is derived from an EMBL/GenBank/DDBJ whole genome shotgun (WGS) entry which is preliminary data.</text>
</comment>
<dbReference type="EMBL" id="JBHSUB010000014">
    <property type="protein sequence ID" value="MFC6378779.1"/>
    <property type="molecule type" value="Genomic_DNA"/>
</dbReference>
<evidence type="ECO:0000313" key="1">
    <source>
        <dbReference type="EMBL" id="MFC6378779.1"/>
    </source>
</evidence>
<dbReference type="Pfam" id="PF00328">
    <property type="entry name" value="His_Phos_2"/>
    <property type="match status" value="1"/>
</dbReference>
<name>A0ABW1VYH8_9GAMM</name>
<dbReference type="InterPro" id="IPR000560">
    <property type="entry name" value="His_Pase_clade-2"/>
</dbReference>
<sequence>MADLRLAVCTETTDSCRFPDSPWKINISQHGKVKSGGQLSEGANIGETIRLQYSENLPLPGVAFGHARDARKVSNLMALHAAKYDLVSDPLENASHGGSLLMRQIIHAFIPVQGSNASQRSDNDTLLSPLVIFAAHDTNIAPIQTMPGFNWQLPPLYPRNDIPPGGALLIENYPDKQTGQRFIRLTFTARTSDQWRQLSPLNAQDPLPVAEVRHSGCRDTVVGELCPLNVFTQLAKAHRVNDGKDLPVFQ</sequence>